<sequence>MSLAPLQGYSSVEEDEQEALDNGTQYSNSDDDEDGGGKDEPPAVAHPSLGDRSLFDLPQPSSTSGLPSAFDAFSENSFDKEDRKLMIVVEAKARLVGIHERVRSDLKSSQPPNSATSSTSEGGKRIATATNPNAEDSAELLRMCLHWGFLRHSRMHEEWYALYAGIGLRRIPA</sequence>
<organism evidence="1 2">
    <name type="scientific">Bauhinia variegata</name>
    <name type="common">Purple orchid tree</name>
    <name type="synonym">Phanera variegata</name>
    <dbReference type="NCBI Taxonomy" id="167791"/>
    <lineage>
        <taxon>Eukaryota</taxon>
        <taxon>Viridiplantae</taxon>
        <taxon>Streptophyta</taxon>
        <taxon>Embryophyta</taxon>
        <taxon>Tracheophyta</taxon>
        <taxon>Spermatophyta</taxon>
        <taxon>Magnoliopsida</taxon>
        <taxon>eudicotyledons</taxon>
        <taxon>Gunneridae</taxon>
        <taxon>Pentapetalae</taxon>
        <taxon>rosids</taxon>
        <taxon>fabids</taxon>
        <taxon>Fabales</taxon>
        <taxon>Fabaceae</taxon>
        <taxon>Cercidoideae</taxon>
        <taxon>Cercideae</taxon>
        <taxon>Bauhiniinae</taxon>
        <taxon>Bauhinia</taxon>
    </lineage>
</organism>
<accession>A0ACB9KP90</accession>
<proteinExistence type="predicted"/>
<name>A0ACB9KP90_BAUVA</name>
<dbReference type="Proteomes" id="UP000828941">
    <property type="component" value="Chromosome 13"/>
</dbReference>
<comment type="caution">
    <text evidence="1">The sequence shown here is derived from an EMBL/GenBank/DDBJ whole genome shotgun (WGS) entry which is preliminary data.</text>
</comment>
<keyword evidence="2" id="KW-1185">Reference proteome</keyword>
<evidence type="ECO:0000313" key="2">
    <source>
        <dbReference type="Proteomes" id="UP000828941"/>
    </source>
</evidence>
<reference evidence="1 2" key="1">
    <citation type="journal article" date="2022" name="DNA Res.">
        <title>Chromosomal-level genome assembly of the orchid tree Bauhinia variegata (Leguminosae; Cercidoideae) supports the allotetraploid origin hypothesis of Bauhinia.</title>
        <authorList>
            <person name="Zhong Y."/>
            <person name="Chen Y."/>
            <person name="Zheng D."/>
            <person name="Pang J."/>
            <person name="Liu Y."/>
            <person name="Luo S."/>
            <person name="Meng S."/>
            <person name="Qian L."/>
            <person name="Wei D."/>
            <person name="Dai S."/>
            <person name="Zhou R."/>
        </authorList>
    </citation>
    <scope>NUCLEOTIDE SEQUENCE [LARGE SCALE GENOMIC DNA]</scope>
    <source>
        <strain evidence="1">BV-YZ2020</strain>
    </source>
</reference>
<dbReference type="EMBL" id="CM039438">
    <property type="protein sequence ID" value="KAI4299084.1"/>
    <property type="molecule type" value="Genomic_DNA"/>
</dbReference>
<gene>
    <name evidence="1" type="ORF">L6164_032576</name>
</gene>
<evidence type="ECO:0000313" key="1">
    <source>
        <dbReference type="EMBL" id="KAI4299084.1"/>
    </source>
</evidence>
<protein>
    <submittedName>
        <fullName evidence="1">Uncharacterized protein</fullName>
    </submittedName>
</protein>